<dbReference type="CDD" id="cd00619">
    <property type="entry name" value="Terminator_NusB"/>
    <property type="match status" value="1"/>
</dbReference>
<evidence type="ECO:0000256" key="5">
    <source>
        <dbReference type="ARBA" id="ARBA00023163"/>
    </source>
</evidence>
<evidence type="ECO:0000256" key="3">
    <source>
        <dbReference type="ARBA" id="ARBA00022884"/>
    </source>
</evidence>
<dbReference type="Proteomes" id="UP000298602">
    <property type="component" value="Chromosome"/>
</dbReference>
<dbReference type="RefSeq" id="WP_137424899.1">
    <property type="nucleotide sequence ID" value="NZ_CP040098.1"/>
</dbReference>
<dbReference type="GO" id="GO:0006353">
    <property type="term" value="P:DNA-templated transcription termination"/>
    <property type="evidence" value="ECO:0007669"/>
    <property type="project" value="UniProtKB-UniRule"/>
</dbReference>
<dbReference type="PANTHER" id="PTHR11078">
    <property type="entry name" value="N UTILIZATION SUBSTANCE PROTEIN B-RELATED"/>
    <property type="match status" value="1"/>
</dbReference>
<comment type="similarity">
    <text evidence="1 6">Belongs to the NusB family.</text>
</comment>
<keyword evidence="2 6" id="KW-0889">Transcription antitermination</keyword>
<dbReference type="Pfam" id="PF01029">
    <property type="entry name" value="NusB"/>
    <property type="match status" value="1"/>
</dbReference>
<dbReference type="AlphaFoldDB" id="A0A4P8L687"/>
<reference evidence="8 9" key="2">
    <citation type="submission" date="2019-05" db="EMBL/GenBank/DDBJ databases">
        <authorList>
            <person name="Suflita J.M."/>
            <person name="Marks C.R."/>
        </authorList>
    </citation>
    <scope>NUCLEOTIDE SEQUENCE [LARGE SCALE GENOMIC DNA]</scope>
    <source>
        <strain evidence="8 9">ALDC</strain>
    </source>
</reference>
<evidence type="ECO:0000256" key="4">
    <source>
        <dbReference type="ARBA" id="ARBA00023015"/>
    </source>
</evidence>
<keyword evidence="4 6" id="KW-0805">Transcription regulation</keyword>
<gene>
    <name evidence="6 8" type="primary">nusB</name>
    <name evidence="8" type="ORF">FDQ92_10820</name>
</gene>
<evidence type="ECO:0000256" key="6">
    <source>
        <dbReference type="HAMAP-Rule" id="MF_00073"/>
    </source>
</evidence>
<dbReference type="GO" id="GO:0005829">
    <property type="term" value="C:cytosol"/>
    <property type="evidence" value="ECO:0007669"/>
    <property type="project" value="TreeGrafter"/>
</dbReference>
<name>A0A4P8L687_9BACT</name>
<comment type="function">
    <text evidence="6">Involved in transcription antitermination. Required for transcription of ribosomal RNA (rRNA) genes. Binds specifically to the boxA antiterminator sequence of the ribosomal RNA (rrn) operons.</text>
</comment>
<keyword evidence="5 6" id="KW-0804">Transcription</keyword>
<dbReference type="KEGG" id="dax:FDQ92_10820"/>
<evidence type="ECO:0000313" key="8">
    <source>
        <dbReference type="EMBL" id="QCQ22615.1"/>
    </source>
</evidence>
<evidence type="ECO:0000256" key="2">
    <source>
        <dbReference type="ARBA" id="ARBA00022814"/>
    </source>
</evidence>
<dbReference type="SUPFAM" id="SSF48013">
    <property type="entry name" value="NusB-like"/>
    <property type="match status" value="1"/>
</dbReference>
<reference evidence="8 9" key="1">
    <citation type="submission" date="2019-05" db="EMBL/GenBank/DDBJ databases">
        <title>The Complete Genome Sequence of the n-alkane-degrading Desulfoglaeba alkanexedens ALDC reveals multiple alkylsuccinate synthase gene clusters.</title>
        <authorList>
            <person name="Callaghan A.V."/>
            <person name="Davidova I.A."/>
            <person name="Duncan K.E."/>
            <person name="Morris B."/>
            <person name="McInerney M.J."/>
        </authorList>
    </citation>
    <scope>NUCLEOTIDE SEQUENCE [LARGE SCALE GENOMIC DNA]</scope>
    <source>
        <strain evidence="8 9">ALDC</strain>
    </source>
</reference>
<proteinExistence type="inferred from homology"/>
<dbReference type="PANTHER" id="PTHR11078:SF3">
    <property type="entry name" value="ANTITERMINATION NUSB DOMAIN-CONTAINING PROTEIN"/>
    <property type="match status" value="1"/>
</dbReference>
<dbReference type="GO" id="GO:0003723">
    <property type="term" value="F:RNA binding"/>
    <property type="evidence" value="ECO:0007669"/>
    <property type="project" value="UniProtKB-UniRule"/>
</dbReference>
<protein>
    <recommendedName>
        <fullName evidence="6">Transcription antitermination protein NusB</fullName>
    </recommendedName>
    <alternativeName>
        <fullName evidence="6">Antitermination factor NusB</fullName>
    </alternativeName>
</protein>
<evidence type="ECO:0000259" key="7">
    <source>
        <dbReference type="Pfam" id="PF01029"/>
    </source>
</evidence>
<dbReference type="InterPro" id="IPR006027">
    <property type="entry name" value="NusB_RsmB_TIM44"/>
</dbReference>
<keyword evidence="9" id="KW-1185">Reference proteome</keyword>
<dbReference type="HAMAP" id="MF_00073">
    <property type="entry name" value="NusB"/>
    <property type="match status" value="1"/>
</dbReference>
<dbReference type="InterPro" id="IPR035926">
    <property type="entry name" value="NusB-like_sf"/>
</dbReference>
<dbReference type="InterPro" id="IPR011605">
    <property type="entry name" value="NusB_fam"/>
</dbReference>
<keyword evidence="3 6" id="KW-0694">RNA-binding</keyword>
<sequence>MGSRRQSREIALQVLYQLEINEMPPEEAVRRVVEHFEAPRSASPFAEILVTGVRTHRDHIDRTLASASENWRVDRMSPVDRNILRIALYEILFCDDIPPRVSVNEAIELAKRYGSADSRAFVNGVLDHILNLVAVREASPEPEP</sequence>
<dbReference type="GO" id="GO:0031564">
    <property type="term" value="P:transcription antitermination"/>
    <property type="evidence" value="ECO:0007669"/>
    <property type="project" value="UniProtKB-KW"/>
</dbReference>
<accession>A0A4P8L687</accession>
<evidence type="ECO:0000256" key="1">
    <source>
        <dbReference type="ARBA" id="ARBA00005952"/>
    </source>
</evidence>
<evidence type="ECO:0000313" key="9">
    <source>
        <dbReference type="Proteomes" id="UP000298602"/>
    </source>
</evidence>
<organism evidence="8 9">
    <name type="scientific">Desulfoglaeba alkanexedens ALDC</name>
    <dbReference type="NCBI Taxonomy" id="980445"/>
    <lineage>
        <taxon>Bacteria</taxon>
        <taxon>Pseudomonadati</taxon>
        <taxon>Thermodesulfobacteriota</taxon>
        <taxon>Syntrophobacteria</taxon>
        <taxon>Syntrophobacterales</taxon>
        <taxon>Syntrophobacteraceae</taxon>
        <taxon>Desulfoglaeba</taxon>
    </lineage>
</organism>
<feature type="domain" description="NusB/RsmB/TIM44" evidence="7">
    <location>
        <begin position="5"/>
        <end position="130"/>
    </location>
</feature>
<dbReference type="Gene3D" id="1.10.940.10">
    <property type="entry name" value="NusB-like"/>
    <property type="match status" value="1"/>
</dbReference>
<dbReference type="EMBL" id="CP040098">
    <property type="protein sequence ID" value="QCQ22615.1"/>
    <property type="molecule type" value="Genomic_DNA"/>
</dbReference>
<dbReference type="OrthoDB" id="9797817at2"/>
<dbReference type="NCBIfam" id="TIGR01951">
    <property type="entry name" value="nusB"/>
    <property type="match status" value="1"/>
</dbReference>